<dbReference type="InterPro" id="IPR036634">
    <property type="entry name" value="PRD_sf"/>
</dbReference>
<dbReference type="OrthoDB" id="9813552at2"/>
<dbReference type="RefSeq" id="WP_138404872.1">
    <property type="nucleotide sequence ID" value="NZ_VBSP01000027.1"/>
</dbReference>
<dbReference type="SUPFAM" id="SSF50151">
    <property type="entry name" value="SacY-like RNA-binding domain"/>
    <property type="match status" value="1"/>
</dbReference>
<comment type="caution">
    <text evidence="3">The sequence shown here is derived from an EMBL/GenBank/DDBJ whole genome shotgun (WGS) entry which is preliminary data.</text>
</comment>
<gene>
    <name evidence="3" type="ORF">FEZ33_07930</name>
</gene>
<protein>
    <submittedName>
        <fullName evidence="3">PRD domain-containing protein</fullName>
    </submittedName>
</protein>
<dbReference type="PROSITE" id="PS51372">
    <property type="entry name" value="PRD_2"/>
    <property type="match status" value="2"/>
</dbReference>
<organism evidence="3 4">
    <name type="scientific">Ruoffia tabacinasalis</name>
    <dbReference type="NCBI Taxonomy" id="87458"/>
    <lineage>
        <taxon>Bacteria</taxon>
        <taxon>Bacillati</taxon>
        <taxon>Bacillota</taxon>
        <taxon>Bacilli</taxon>
        <taxon>Lactobacillales</taxon>
        <taxon>Aerococcaceae</taxon>
        <taxon>Ruoffia</taxon>
    </lineage>
</organism>
<dbReference type="SUPFAM" id="SSF63520">
    <property type="entry name" value="PTS-regulatory domain, PRD"/>
    <property type="match status" value="2"/>
</dbReference>
<dbReference type="PANTHER" id="PTHR30185">
    <property type="entry name" value="CRYPTIC BETA-GLUCOSIDE BGL OPERON ANTITERMINATOR"/>
    <property type="match status" value="1"/>
</dbReference>
<accession>A0A5R9DWD7</accession>
<dbReference type="GO" id="GO:0006355">
    <property type="term" value="P:regulation of DNA-templated transcription"/>
    <property type="evidence" value="ECO:0007669"/>
    <property type="project" value="InterPro"/>
</dbReference>
<dbReference type="EMBL" id="VBSP01000027">
    <property type="protein sequence ID" value="TLQ40528.1"/>
    <property type="molecule type" value="Genomic_DNA"/>
</dbReference>
<feature type="domain" description="PRD" evidence="2">
    <location>
        <begin position="168"/>
        <end position="274"/>
    </location>
</feature>
<evidence type="ECO:0000313" key="4">
    <source>
        <dbReference type="Proteomes" id="UP000306420"/>
    </source>
</evidence>
<dbReference type="InterPro" id="IPR011608">
    <property type="entry name" value="PRD"/>
</dbReference>
<dbReference type="Gene3D" id="1.10.1790.10">
    <property type="entry name" value="PRD domain"/>
    <property type="match status" value="2"/>
</dbReference>
<proteinExistence type="predicted"/>
<keyword evidence="1" id="KW-0677">Repeat</keyword>
<sequence>MRIQKILNNNVVQTSKNNEELIDMGRGIAFQGKVGDPIDEEKIQKTFILKDDDSMFTDIFNELSTEEIDTVFIIVRLAEEKLKQDFESHVYITLGDHLHYAIERQKENMPLTNPLAWEVRRLYKAEYQIGVQALDIIEERTGVRLVETEASSIALHLINAQKEGHMMEQTMRALKIVQGILNIVRLHFGHDFDEDSFAYQRFVTHLQYFAQRVNSKLQQGSNDSFLYEQVRDTYPDSFKCSEKIKQYIESTYDFPVGREEQVYLTIHIQKLTTK</sequence>
<dbReference type="NCBIfam" id="NF046042">
    <property type="entry name" value="LicT"/>
    <property type="match status" value="1"/>
</dbReference>
<evidence type="ECO:0000313" key="3">
    <source>
        <dbReference type="EMBL" id="TLQ40528.1"/>
    </source>
</evidence>
<dbReference type="Pfam" id="PF03123">
    <property type="entry name" value="CAT_RBD"/>
    <property type="match status" value="1"/>
</dbReference>
<evidence type="ECO:0000259" key="2">
    <source>
        <dbReference type="PROSITE" id="PS51372"/>
    </source>
</evidence>
<dbReference type="Pfam" id="PF00874">
    <property type="entry name" value="PRD"/>
    <property type="match status" value="2"/>
</dbReference>
<dbReference type="PANTHER" id="PTHR30185:SF15">
    <property type="entry name" value="CRYPTIC BETA-GLUCOSIDE BGL OPERON ANTITERMINATOR"/>
    <property type="match status" value="1"/>
</dbReference>
<dbReference type="SMART" id="SM01061">
    <property type="entry name" value="CAT_RBD"/>
    <property type="match status" value="1"/>
</dbReference>
<feature type="domain" description="PRD" evidence="2">
    <location>
        <begin position="62"/>
        <end position="167"/>
    </location>
</feature>
<evidence type="ECO:0000256" key="1">
    <source>
        <dbReference type="ARBA" id="ARBA00022737"/>
    </source>
</evidence>
<dbReference type="GO" id="GO:0003723">
    <property type="term" value="F:RNA binding"/>
    <property type="evidence" value="ECO:0007669"/>
    <property type="project" value="InterPro"/>
</dbReference>
<name>A0A5R9DWD7_9LACT</name>
<dbReference type="InterPro" id="IPR004341">
    <property type="entry name" value="CAT_RNA-bd_dom"/>
</dbReference>
<dbReference type="InterPro" id="IPR036650">
    <property type="entry name" value="CAT_RNA-bd_dom_sf"/>
</dbReference>
<reference evidence="3 4" key="1">
    <citation type="submission" date="2019-05" db="EMBL/GenBank/DDBJ databases">
        <title>The metagenome of a microbial culture collection derived from dairy environment covers the genomic content of the human microbiome.</title>
        <authorList>
            <person name="Roder T."/>
            <person name="Wuthrich D."/>
            <person name="Sattari Z."/>
            <person name="Von Ah U."/>
            <person name="Bar C."/>
            <person name="Ronchi F."/>
            <person name="Macpherson A.J."/>
            <person name="Ganal-Vonarburg S.C."/>
            <person name="Bruggmann R."/>
            <person name="Vergeres G."/>
        </authorList>
    </citation>
    <scope>NUCLEOTIDE SEQUENCE [LARGE SCALE GENOMIC DNA]</scope>
    <source>
        <strain evidence="3 4">FAM 24227</strain>
    </source>
</reference>
<dbReference type="AlphaFoldDB" id="A0A5R9DWD7"/>
<dbReference type="InterPro" id="IPR050661">
    <property type="entry name" value="BglG_antiterminators"/>
</dbReference>
<dbReference type="Proteomes" id="UP000306420">
    <property type="component" value="Unassembled WGS sequence"/>
</dbReference>
<dbReference type="Gene3D" id="2.30.24.10">
    <property type="entry name" value="CAT RNA-binding domain"/>
    <property type="match status" value="1"/>
</dbReference>